<dbReference type="SUPFAM" id="SSF47576">
    <property type="entry name" value="Calponin-homology domain, CH-domain"/>
    <property type="match status" value="1"/>
</dbReference>
<dbReference type="STRING" id="4846.A0A367KBW2"/>
<evidence type="ECO:0000313" key="4">
    <source>
        <dbReference type="EMBL" id="RCH99321.1"/>
    </source>
</evidence>
<feature type="compositionally biased region" description="Low complexity" evidence="1">
    <location>
        <begin position="500"/>
        <end position="525"/>
    </location>
</feature>
<evidence type="ECO:0000313" key="5">
    <source>
        <dbReference type="Proteomes" id="UP000253551"/>
    </source>
</evidence>
<dbReference type="CDD" id="cd09535">
    <property type="entry name" value="SAM_BOI-like_fungal"/>
    <property type="match status" value="1"/>
</dbReference>
<dbReference type="InterPro" id="IPR001849">
    <property type="entry name" value="PH_domain"/>
</dbReference>
<dbReference type="SMART" id="SM00233">
    <property type="entry name" value="PH"/>
    <property type="match status" value="1"/>
</dbReference>
<feature type="compositionally biased region" description="Basic and acidic residues" evidence="1">
    <location>
        <begin position="27"/>
        <end position="38"/>
    </location>
</feature>
<proteinExistence type="predicted"/>
<dbReference type="PANTHER" id="PTHR12752">
    <property type="entry name" value="PHOSPHOINOSITOL 3-PHOSPHATE-BINDING PROTEIN"/>
    <property type="match status" value="1"/>
</dbReference>
<dbReference type="EMBL" id="PJQM01001961">
    <property type="protein sequence ID" value="RCH99321.1"/>
    <property type="molecule type" value="Genomic_DNA"/>
</dbReference>
<reference evidence="4 5" key="1">
    <citation type="journal article" date="2018" name="G3 (Bethesda)">
        <title>Phylogenetic and Phylogenomic Definition of Rhizopus Species.</title>
        <authorList>
            <person name="Gryganskyi A.P."/>
            <person name="Golan J."/>
            <person name="Dolatabadi S."/>
            <person name="Mondo S."/>
            <person name="Robb S."/>
            <person name="Idnurm A."/>
            <person name="Muszewska A."/>
            <person name="Steczkiewicz K."/>
            <person name="Masonjones S."/>
            <person name="Liao H.L."/>
            <person name="Gajdeczka M.T."/>
            <person name="Anike F."/>
            <person name="Vuek A."/>
            <person name="Anishchenko I.M."/>
            <person name="Voigt K."/>
            <person name="de Hoog G.S."/>
            <person name="Smith M.E."/>
            <person name="Heitman J."/>
            <person name="Vilgalys R."/>
            <person name="Stajich J.E."/>
        </authorList>
    </citation>
    <scope>NUCLEOTIDE SEQUENCE [LARGE SCALE GENOMIC DNA]</scope>
    <source>
        <strain evidence="4 5">LSU 92-RS-03</strain>
    </source>
</reference>
<protein>
    <submittedName>
        <fullName evidence="4">Polar growth protein</fullName>
    </submittedName>
</protein>
<dbReference type="SMART" id="SM00454">
    <property type="entry name" value="SAM"/>
    <property type="match status" value="1"/>
</dbReference>
<dbReference type="Pfam" id="PF00169">
    <property type="entry name" value="PH"/>
    <property type="match status" value="1"/>
</dbReference>
<dbReference type="Pfam" id="PF07647">
    <property type="entry name" value="SAM_2"/>
    <property type="match status" value="1"/>
</dbReference>
<sequence length="735" mass="83657">GVNEKGEIGLFPVTYTVTTPQPPPEDGNSKTKIPGDQKAHKHNSSLSSKNMQSIVKQSLNNSAFQSKPAEEWDSEQVAIWITNIGFDESLADIFRNQEITGDILLELTVESLKELEVDTFGKRFKLHAAITALKGESNDNRSITSPLPELTKKQSDPYHNTKQPYPDDDMVSNYSTVIRNSQLPSRNETRSSLDSQRSTLSRNNSQGSYNDIFRPQSATPRSILPERRHTVSNNVQENKFNFARASSNNKLHTVIPSTAMVRRSEDTPIAHETPMTPDMEGWLYKQGDRYKNWNKRWFVLKGNNLFYFKSPKVTEDFLREHALLNFENKAVRMKGIINLKGYRVEVDSSIQAGKYCFKVHHEKERTFYFYADQEKYMKEWVKAMMKATIERDYGTPVMSSSTIPTVSLEAARRMRPRPPSTLFQQKGRSVHSALPSMEEHIPSFGQSLTSPPTSIMTRSPPTSIGTRSPSLVGQKMRITDNTSDYTLDYPRARDDSGFNSRLTTRSPTQSLTRSSSGSSTATKNSLYRKSSVVNISFYAHEEEEDLIDPENASVLETSRYHRFFSDDMPSSRHYQPTPQHQREVFSKKKEYIDWVNLHIQDEIDDLVDLSTGESLLDLLECLSNKEIKRLPTKLNQSVHSQTMDRMITAFEYMHQEGIELDNGYTFRDILSGQETKIMSMLDSIKAWYGISLSSGIALSPFPKFTINKKTASGGTFGEEEQNKLRALDDPENILV</sequence>
<evidence type="ECO:0000256" key="1">
    <source>
        <dbReference type="SAM" id="MobiDB-lite"/>
    </source>
</evidence>
<comment type="caution">
    <text evidence="4">The sequence shown here is derived from an EMBL/GenBank/DDBJ whole genome shotgun (WGS) entry which is preliminary data.</text>
</comment>
<dbReference type="AlphaFoldDB" id="A0A367KBW2"/>
<keyword evidence="5" id="KW-1185">Reference proteome</keyword>
<evidence type="ECO:0000259" key="3">
    <source>
        <dbReference type="PROSITE" id="PS50105"/>
    </source>
</evidence>
<feature type="region of interest" description="Disordered" evidence="1">
    <location>
        <begin position="442"/>
        <end position="525"/>
    </location>
</feature>
<dbReference type="Gene3D" id="2.30.29.30">
    <property type="entry name" value="Pleckstrin-homology domain (PH domain)/Phosphotyrosine-binding domain (PTB)"/>
    <property type="match status" value="1"/>
</dbReference>
<dbReference type="PROSITE" id="PS50105">
    <property type="entry name" value="SAM_DOMAIN"/>
    <property type="match status" value="1"/>
</dbReference>
<dbReference type="SUPFAM" id="SSF47769">
    <property type="entry name" value="SAM/Pointed domain"/>
    <property type="match status" value="1"/>
</dbReference>
<dbReference type="FunFam" id="2.30.29.30:FF:000286">
    <property type="entry name" value="PH-protein kinase domain containing protein"/>
    <property type="match status" value="1"/>
</dbReference>
<name>A0A367KBW2_RHIST</name>
<feature type="domain" description="PH" evidence="2">
    <location>
        <begin position="276"/>
        <end position="389"/>
    </location>
</feature>
<feature type="compositionally biased region" description="Polar residues" evidence="1">
    <location>
        <begin position="172"/>
        <end position="209"/>
    </location>
</feature>
<dbReference type="Gene3D" id="1.10.418.10">
    <property type="entry name" value="Calponin-like domain"/>
    <property type="match status" value="1"/>
</dbReference>
<dbReference type="InterPro" id="IPR036872">
    <property type="entry name" value="CH_dom_sf"/>
</dbReference>
<gene>
    <name evidence="4" type="primary">BOI2_1</name>
    <name evidence="4" type="ORF">CU098_001291</name>
</gene>
<dbReference type="PANTHER" id="PTHR12752:SF9">
    <property type="entry name" value="KRAMER, ISOFORM I"/>
    <property type="match status" value="1"/>
</dbReference>
<dbReference type="Gene3D" id="1.10.150.50">
    <property type="entry name" value="Transcription Factor, Ets-1"/>
    <property type="match status" value="1"/>
</dbReference>
<dbReference type="OrthoDB" id="73680at2759"/>
<feature type="compositionally biased region" description="Polar residues" evidence="1">
    <location>
        <begin position="444"/>
        <end position="471"/>
    </location>
</feature>
<feature type="region of interest" description="Disordered" evidence="1">
    <location>
        <begin position="137"/>
        <end position="224"/>
    </location>
</feature>
<dbReference type="Proteomes" id="UP000253551">
    <property type="component" value="Unassembled WGS sequence"/>
</dbReference>
<dbReference type="InterPro" id="IPR011993">
    <property type="entry name" value="PH-like_dom_sf"/>
</dbReference>
<dbReference type="PROSITE" id="PS50003">
    <property type="entry name" value="PH_DOMAIN"/>
    <property type="match status" value="1"/>
</dbReference>
<evidence type="ECO:0000259" key="2">
    <source>
        <dbReference type="PROSITE" id="PS50003"/>
    </source>
</evidence>
<feature type="region of interest" description="Disordered" evidence="1">
    <location>
        <begin position="1"/>
        <end position="51"/>
    </location>
</feature>
<accession>A0A367KBW2</accession>
<organism evidence="4 5">
    <name type="scientific">Rhizopus stolonifer</name>
    <name type="common">Rhizopus nigricans</name>
    <dbReference type="NCBI Taxonomy" id="4846"/>
    <lineage>
        <taxon>Eukaryota</taxon>
        <taxon>Fungi</taxon>
        <taxon>Fungi incertae sedis</taxon>
        <taxon>Mucoromycota</taxon>
        <taxon>Mucoromycotina</taxon>
        <taxon>Mucoromycetes</taxon>
        <taxon>Mucorales</taxon>
        <taxon>Mucorineae</taxon>
        <taxon>Rhizopodaceae</taxon>
        <taxon>Rhizopus</taxon>
    </lineage>
</organism>
<feature type="domain" description="SAM" evidence="3">
    <location>
        <begin position="72"/>
        <end position="136"/>
    </location>
</feature>
<dbReference type="SUPFAM" id="SSF50729">
    <property type="entry name" value="PH domain-like"/>
    <property type="match status" value="1"/>
</dbReference>
<dbReference type="InterPro" id="IPR001660">
    <property type="entry name" value="SAM"/>
</dbReference>
<feature type="non-terminal residue" evidence="4">
    <location>
        <position position="1"/>
    </location>
</feature>
<dbReference type="InterPro" id="IPR013761">
    <property type="entry name" value="SAM/pointed_sf"/>
</dbReference>